<dbReference type="GO" id="GO:0051537">
    <property type="term" value="F:2 iron, 2 sulfur cluster binding"/>
    <property type="evidence" value="ECO:0007669"/>
    <property type="project" value="UniProtKB-KW"/>
</dbReference>
<dbReference type="EMBL" id="MNVC01000044">
    <property type="protein sequence ID" value="OIO18446.1"/>
    <property type="molecule type" value="Genomic_DNA"/>
</dbReference>
<dbReference type="InterPro" id="IPR001433">
    <property type="entry name" value="OxRdtase_FAD/NAD-bd"/>
</dbReference>
<dbReference type="InterPro" id="IPR013112">
    <property type="entry name" value="FAD-bd_8"/>
</dbReference>
<keyword evidence="9" id="KW-0560">Oxidoreductase</keyword>
<evidence type="ECO:0000256" key="7">
    <source>
        <dbReference type="ARBA" id="ARBA00022827"/>
    </source>
</evidence>
<comment type="cofactor">
    <cofactor evidence="1">
        <name>FAD</name>
        <dbReference type="ChEBI" id="CHEBI:57692"/>
    </cofactor>
</comment>
<keyword evidence="10" id="KW-0408">Iron</keyword>
<dbReference type="GO" id="GO:0016020">
    <property type="term" value="C:membrane"/>
    <property type="evidence" value="ECO:0007669"/>
    <property type="project" value="UniProtKB-SubCell"/>
</dbReference>
<dbReference type="InterPro" id="IPR050415">
    <property type="entry name" value="MRET"/>
</dbReference>
<dbReference type="Gene3D" id="3.40.50.80">
    <property type="entry name" value="Nucleotide-binding domain of ferredoxin-NADP reductase (FNR) module"/>
    <property type="match status" value="1"/>
</dbReference>
<dbReference type="SUPFAM" id="SSF52343">
    <property type="entry name" value="Ferredoxin reductase-like, C-terminal NADP-linked domain"/>
    <property type="match status" value="1"/>
</dbReference>
<keyword evidence="5" id="KW-0001">2Fe-2S</keyword>
<dbReference type="Pfam" id="PF08022">
    <property type="entry name" value="FAD_binding_8"/>
    <property type="match status" value="1"/>
</dbReference>
<dbReference type="PANTHER" id="PTHR47354">
    <property type="entry name" value="NADH OXIDOREDUCTASE HCR"/>
    <property type="match status" value="1"/>
</dbReference>
<comment type="subcellular location">
    <subcellularLocation>
        <location evidence="2">Membrane</location>
        <topology evidence="2">Multi-pass membrane protein</topology>
    </subcellularLocation>
</comment>
<evidence type="ECO:0000256" key="13">
    <source>
        <dbReference type="SAM" id="Phobius"/>
    </source>
</evidence>
<dbReference type="PANTHER" id="PTHR47354:SF8">
    <property type="entry name" value="1,2-PHENYLACETYL-COA EPOXIDASE, SUBUNIT E"/>
    <property type="match status" value="1"/>
</dbReference>
<feature type="transmembrane region" description="Helical" evidence="13">
    <location>
        <begin position="36"/>
        <end position="59"/>
    </location>
</feature>
<evidence type="ECO:0000256" key="5">
    <source>
        <dbReference type="ARBA" id="ARBA00022714"/>
    </source>
</evidence>
<gene>
    <name evidence="15" type="ORF">AUJ23_03685</name>
</gene>
<evidence type="ECO:0000256" key="1">
    <source>
        <dbReference type="ARBA" id="ARBA00001974"/>
    </source>
</evidence>
<accession>A0A1J4U797</accession>
<keyword evidence="12 13" id="KW-0472">Membrane</keyword>
<comment type="caution">
    <text evidence="15">The sequence shown here is derived from an EMBL/GenBank/DDBJ whole genome shotgun (WGS) entry which is preliminary data.</text>
</comment>
<dbReference type="InterPro" id="IPR013130">
    <property type="entry name" value="Fe3_Rdtase_TM_dom"/>
</dbReference>
<evidence type="ECO:0000256" key="10">
    <source>
        <dbReference type="ARBA" id="ARBA00023004"/>
    </source>
</evidence>
<evidence type="ECO:0000256" key="6">
    <source>
        <dbReference type="ARBA" id="ARBA00022723"/>
    </source>
</evidence>
<feature type="transmembrane region" description="Helical" evidence="13">
    <location>
        <begin position="80"/>
        <end position="101"/>
    </location>
</feature>
<keyword evidence="8 13" id="KW-1133">Transmembrane helix</keyword>
<evidence type="ECO:0000256" key="12">
    <source>
        <dbReference type="ARBA" id="ARBA00023136"/>
    </source>
</evidence>
<protein>
    <recommendedName>
        <fullName evidence="14">FAD-binding FR-type domain-containing protein</fullName>
    </recommendedName>
</protein>
<organism evidence="15 16">
    <name type="scientific">Candidatus Magasanikbacteria bacterium CG1_02_32_51</name>
    <dbReference type="NCBI Taxonomy" id="1805238"/>
    <lineage>
        <taxon>Bacteria</taxon>
        <taxon>Candidatus Magasanikiibacteriota</taxon>
    </lineage>
</organism>
<dbReference type="InterPro" id="IPR039261">
    <property type="entry name" value="FNR_nucleotide-bd"/>
</dbReference>
<dbReference type="PRINTS" id="PR00410">
    <property type="entry name" value="PHEHYDRXLASE"/>
</dbReference>
<dbReference type="PROSITE" id="PS51384">
    <property type="entry name" value="FAD_FR"/>
    <property type="match status" value="1"/>
</dbReference>
<evidence type="ECO:0000256" key="4">
    <source>
        <dbReference type="ARBA" id="ARBA00022692"/>
    </source>
</evidence>
<evidence type="ECO:0000256" key="11">
    <source>
        <dbReference type="ARBA" id="ARBA00023014"/>
    </source>
</evidence>
<keyword evidence="11" id="KW-0411">Iron-sulfur</keyword>
<evidence type="ECO:0000259" key="14">
    <source>
        <dbReference type="PROSITE" id="PS51384"/>
    </source>
</evidence>
<dbReference type="GO" id="GO:0050660">
    <property type="term" value="F:flavin adenine dinucleotide binding"/>
    <property type="evidence" value="ECO:0007669"/>
    <property type="project" value="TreeGrafter"/>
</dbReference>
<keyword evidence="6" id="KW-0479">Metal-binding</keyword>
<evidence type="ECO:0000256" key="9">
    <source>
        <dbReference type="ARBA" id="ARBA00023002"/>
    </source>
</evidence>
<evidence type="ECO:0000256" key="3">
    <source>
        <dbReference type="ARBA" id="ARBA00022630"/>
    </source>
</evidence>
<dbReference type="Pfam" id="PF00175">
    <property type="entry name" value="NAD_binding_1"/>
    <property type="match status" value="1"/>
</dbReference>
<feature type="transmembrane region" description="Helical" evidence="13">
    <location>
        <begin position="121"/>
        <end position="143"/>
    </location>
</feature>
<dbReference type="AlphaFoldDB" id="A0A1J4U797"/>
<dbReference type="InterPro" id="IPR017938">
    <property type="entry name" value="Riboflavin_synthase-like_b-brl"/>
</dbReference>
<keyword evidence="3" id="KW-0285">Flavoprotein</keyword>
<feature type="transmembrane region" description="Helical" evidence="13">
    <location>
        <begin position="150"/>
        <end position="166"/>
    </location>
</feature>
<evidence type="ECO:0000313" key="16">
    <source>
        <dbReference type="Proteomes" id="UP000181941"/>
    </source>
</evidence>
<evidence type="ECO:0000256" key="2">
    <source>
        <dbReference type="ARBA" id="ARBA00004141"/>
    </source>
</evidence>
<dbReference type="SUPFAM" id="SSF63380">
    <property type="entry name" value="Riboflavin synthase domain-like"/>
    <property type="match status" value="1"/>
</dbReference>
<proteinExistence type="predicted"/>
<sequence>MKKIILNFSLLLNLGIICIFWWDGSGSLFQGTRSDILIATARISGLLSVFFVLLQLILIGRVKWLECAYGLDKLSHAHHLTAFLSIFFIFIHALFVTSGYALGSSVGFFGQISNFINYFELLPAMVAMSLFTLVFVSSLVIVFKKLKYEIWYLVHLFSYLAILLAFEHQMELGGDFIGNTYFRIYWISLYTFTIGNLFFYRFFLPAYNFYKHRFTVEKIEQENATTTSIYISGKNLNKFKYNAGQFAIWRFLDKQRFLQAHPFSFSSNPNDNLLRITVKNLGDFTSKMSEIKIGTKVVVDGPHGIFTTKRTKNRKLAFIAGGVGITPIHSILSNMDQNYQSILFNCTRTTQDIIFQKEIPKLKEKNIKIITVLSAEKNNQAENGYMDQEKIKRLMPDYLERDFYICGPKPMTKIVTKTLNKLGVPKNKIYFEKFSLG</sequence>
<dbReference type="Pfam" id="PF01794">
    <property type="entry name" value="Ferric_reduct"/>
    <property type="match status" value="1"/>
</dbReference>
<keyword evidence="7" id="KW-0274">FAD</keyword>
<feature type="domain" description="FAD-binding FR-type" evidence="14">
    <location>
        <begin position="209"/>
        <end position="309"/>
    </location>
</feature>
<evidence type="ECO:0000256" key="8">
    <source>
        <dbReference type="ARBA" id="ARBA00022989"/>
    </source>
</evidence>
<feature type="transmembrane region" description="Helical" evidence="13">
    <location>
        <begin position="186"/>
        <end position="204"/>
    </location>
</feature>
<feature type="transmembrane region" description="Helical" evidence="13">
    <location>
        <begin position="5"/>
        <end position="24"/>
    </location>
</feature>
<dbReference type="Gene3D" id="2.40.30.10">
    <property type="entry name" value="Translation factors"/>
    <property type="match status" value="1"/>
</dbReference>
<dbReference type="InterPro" id="IPR017927">
    <property type="entry name" value="FAD-bd_FR_type"/>
</dbReference>
<evidence type="ECO:0000313" key="15">
    <source>
        <dbReference type="EMBL" id="OIO18446.1"/>
    </source>
</evidence>
<dbReference type="GO" id="GO:0046872">
    <property type="term" value="F:metal ion binding"/>
    <property type="evidence" value="ECO:0007669"/>
    <property type="project" value="UniProtKB-KW"/>
</dbReference>
<dbReference type="GO" id="GO:0016491">
    <property type="term" value="F:oxidoreductase activity"/>
    <property type="evidence" value="ECO:0007669"/>
    <property type="project" value="UniProtKB-KW"/>
</dbReference>
<name>A0A1J4U797_9BACT</name>
<reference evidence="15 16" key="1">
    <citation type="journal article" date="2016" name="Environ. Microbiol.">
        <title>Genomic resolution of a cold subsurface aquifer community provides metabolic insights for novel microbes adapted to high CO concentrations.</title>
        <authorList>
            <person name="Probst A.J."/>
            <person name="Castelle C.J."/>
            <person name="Singh A."/>
            <person name="Brown C.T."/>
            <person name="Anantharaman K."/>
            <person name="Sharon I."/>
            <person name="Hug L.A."/>
            <person name="Burstein D."/>
            <person name="Emerson J.B."/>
            <person name="Thomas B.C."/>
            <person name="Banfield J.F."/>
        </authorList>
    </citation>
    <scope>NUCLEOTIDE SEQUENCE [LARGE SCALE GENOMIC DNA]</scope>
    <source>
        <strain evidence="15">CG1_02_32_51</strain>
    </source>
</reference>
<dbReference type="STRING" id="1805238.AUJ23_03685"/>
<keyword evidence="4 13" id="KW-0812">Transmembrane</keyword>
<dbReference type="Proteomes" id="UP000181941">
    <property type="component" value="Unassembled WGS sequence"/>
</dbReference>